<evidence type="ECO:0000313" key="1">
    <source>
        <dbReference type="EMBL" id="KOF94123.1"/>
    </source>
</evidence>
<protein>
    <submittedName>
        <fullName evidence="1">Uncharacterized protein</fullName>
    </submittedName>
</protein>
<accession>A0A0L8HY33</accession>
<dbReference type="EMBL" id="KQ417027">
    <property type="protein sequence ID" value="KOF94123.1"/>
    <property type="molecule type" value="Genomic_DNA"/>
</dbReference>
<gene>
    <name evidence="1" type="ORF">OCBIM_22002702mg</name>
</gene>
<name>A0A0L8HY33_OCTBM</name>
<dbReference type="AlphaFoldDB" id="A0A0L8HY33"/>
<reference evidence="1" key="1">
    <citation type="submission" date="2015-07" db="EMBL/GenBank/DDBJ databases">
        <title>MeaNS - Measles Nucleotide Surveillance Program.</title>
        <authorList>
            <person name="Tran T."/>
            <person name="Druce J."/>
        </authorList>
    </citation>
    <scope>NUCLEOTIDE SEQUENCE</scope>
    <source>
        <strain evidence="1">UCB-OBI-ISO-001</strain>
        <tissue evidence="1">Gonad</tissue>
    </source>
</reference>
<sequence length="54" mass="6187">MEWYSITMWSVVPQEGRGSKTAKVSAIYKCVLQGQKYLRERERDCIFVGSGNTV</sequence>
<proteinExistence type="predicted"/>
<organism evidence="1">
    <name type="scientific">Octopus bimaculoides</name>
    <name type="common">California two-spotted octopus</name>
    <dbReference type="NCBI Taxonomy" id="37653"/>
    <lineage>
        <taxon>Eukaryota</taxon>
        <taxon>Metazoa</taxon>
        <taxon>Spiralia</taxon>
        <taxon>Lophotrochozoa</taxon>
        <taxon>Mollusca</taxon>
        <taxon>Cephalopoda</taxon>
        <taxon>Coleoidea</taxon>
        <taxon>Octopodiformes</taxon>
        <taxon>Octopoda</taxon>
        <taxon>Incirrata</taxon>
        <taxon>Octopodidae</taxon>
        <taxon>Octopus</taxon>
    </lineage>
</organism>